<sequence>MARIRLEADAQAEHVMAKVRETFESRDYLWEQTGRLTATASEGGKPVKSLAVGVSQRLRVALRIDSEAHRLVLSQETLGAAYAANGGGLTYVRLSSRFRKLVKAVREDLAAAAL</sequence>
<reference evidence="2" key="1">
    <citation type="submission" date="2020-02" db="EMBL/GenBank/DDBJ databases">
        <title>Streptomyces sp. ASO4wet.</title>
        <authorList>
            <person name="Risdian C."/>
            <person name="Landwehr W."/>
            <person name="Schupp P."/>
            <person name="Wink J."/>
        </authorList>
    </citation>
    <scope>NUCLEOTIDE SEQUENCE [LARGE SCALE GENOMIC DNA]</scope>
    <source>
        <strain evidence="2">ASO4wet</strain>
    </source>
</reference>
<dbReference type="AlphaFoldDB" id="A0A7T1T847"/>
<name>A0A7T1T847_9ACTN</name>
<organism evidence="1 2">
    <name type="scientific">Streptomyces bathyalis</name>
    <dbReference type="NCBI Taxonomy" id="2710756"/>
    <lineage>
        <taxon>Bacteria</taxon>
        <taxon>Bacillati</taxon>
        <taxon>Actinomycetota</taxon>
        <taxon>Actinomycetes</taxon>
        <taxon>Kitasatosporales</taxon>
        <taxon>Streptomycetaceae</taxon>
        <taxon>Streptomyces</taxon>
    </lineage>
</organism>
<evidence type="ECO:0000313" key="2">
    <source>
        <dbReference type="Proteomes" id="UP000595046"/>
    </source>
</evidence>
<accession>A0A7T1T847</accession>
<gene>
    <name evidence="1" type="ORF">G4Z16_18535</name>
</gene>
<evidence type="ECO:0000313" key="1">
    <source>
        <dbReference type="EMBL" id="QPP08068.1"/>
    </source>
</evidence>
<dbReference type="RefSeq" id="WP_197351861.1">
    <property type="nucleotide sequence ID" value="NZ_CP048882.1"/>
</dbReference>
<dbReference type="EMBL" id="CP048882">
    <property type="protein sequence ID" value="QPP08068.1"/>
    <property type="molecule type" value="Genomic_DNA"/>
</dbReference>
<dbReference type="Proteomes" id="UP000595046">
    <property type="component" value="Chromosome"/>
</dbReference>
<keyword evidence="2" id="KW-1185">Reference proteome</keyword>
<dbReference type="KEGG" id="sbat:G4Z16_18535"/>
<proteinExistence type="predicted"/>
<protein>
    <submittedName>
        <fullName evidence="1">Uncharacterized protein</fullName>
    </submittedName>
</protein>